<protein>
    <submittedName>
        <fullName evidence="1">Uncharacterized protein</fullName>
    </submittedName>
</protein>
<comment type="caution">
    <text evidence="1">The sequence shown here is derived from an EMBL/GenBank/DDBJ whole genome shotgun (WGS) entry which is preliminary data.</text>
</comment>
<name>A0AAV4VKM0_CAEEX</name>
<evidence type="ECO:0000313" key="1">
    <source>
        <dbReference type="EMBL" id="GIY70752.1"/>
    </source>
</evidence>
<evidence type="ECO:0000313" key="2">
    <source>
        <dbReference type="Proteomes" id="UP001054945"/>
    </source>
</evidence>
<proteinExistence type="predicted"/>
<dbReference type="Proteomes" id="UP001054945">
    <property type="component" value="Unassembled WGS sequence"/>
</dbReference>
<feature type="non-terminal residue" evidence="1">
    <location>
        <position position="1"/>
    </location>
</feature>
<dbReference type="EMBL" id="BPLR01014718">
    <property type="protein sequence ID" value="GIY70752.1"/>
    <property type="molecule type" value="Genomic_DNA"/>
</dbReference>
<reference evidence="1 2" key="1">
    <citation type="submission" date="2021-06" db="EMBL/GenBank/DDBJ databases">
        <title>Caerostris extrusa draft genome.</title>
        <authorList>
            <person name="Kono N."/>
            <person name="Arakawa K."/>
        </authorList>
    </citation>
    <scope>NUCLEOTIDE SEQUENCE [LARGE SCALE GENOMIC DNA]</scope>
</reference>
<organism evidence="1 2">
    <name type="scientific">Caerostris extrusa</name>
    <name type="common">Bark spider</name>
    <name type="synonym">Caerostris bankana</name>
    <dbReference type="NCBI Taxonomy" id="172846"/>
    <lineage>
        <taxon>Eukaryota</taxon>
        <taxon>Metazoa</taxon>
        <taxon>Ecdysozoa</taxon>
        <taxon>Arthropoda</taxon>
        <taxon>Chelicerata</taxon>
        <taxon>Arachnida</taxon>
        <taxon>Araneae</taxon>
        <taxon>Araneomorphae</taxon>
        <taxon>Entelegynae</taxon>
        <taxon>Araneoidea</taxon>
        <taxon>Araneidae</taxon>
        <taxon>Caerostris</taxon>
    </lineage>
</organism>
<keyword evidence="2" id="KW-1185">Reference proteome</keyword>
<dbReference type="AlphaFoldDB" id="A0AAV4VKM0"/>
<accession>A0AAV4VKM0</accession>
<sequence length="120" mass="13713">GVPGLDAPCPLGPDGLPLPGCGWRPPRWYYRTVSEFKDLKERIANAKFFVGHSDFTKNVVRKSEYKPINHPLQLGLSIQNTRDPFLQEHILQVHIQLDLTYRIHLSNHELITATKTLKDS</sequence>
<gene>
    <name evidence="1" type="ORF">CEXT_476631</name>
</gene>